<dbReference type="SMART" id="SM00116">
    <property type="entry name" value="CBS"/>
    <property type="match status" value="1"/>
</dbReference>
<feature type="domain" description="CBS" evidence="3">
    <location>
        <begin position="18"/>
        <end position="78"/>
    </location>
</feature>
<comment type="caution">
    <text evidence="4">The sequence shown here is derived from an EMBL/GenBank/DDBJ whole genome shotgun (WGS) entry which is preliminary data.</text>
</comment>
<dbReference type="InterPro" id="IPR046342">
    <property type="entry name" value="CBS_dom_sf"/>
</dbReference>
<dbReference type="InterPro" id="IPR051257">
    <property type="entry name" value="Diverse_CBS-Domain"/>
</dbReference>
<dbReference type="Proteomes" id="UP000808914">
    <property type="component" value="Unassembled WGS sequence"/>
</dbReference>
<dbReference type="PANTHER" id="PTHR43080">
    <property type="entry name" value="CBS DOMAIN-CONTAINING PROTEIN CBSX3, MITOCHONDRIAL"/>
    <property type="match status" value="1"/>
</dbReference>
<dbReference type="PANTHER" id="PTHR43080:SF30">
    <property type="entry name" value="CYCLIC DI-AMP RECEPTOR B"/>
    <property type="match status" value="1"/>
</dbReference>
<gene>
    <name evidence="4" type="ORF">JOD45_001922</name>
</gene>
<dbReference type="Pfam" id="PF00571">
    <property type="entry name" value="CBS"/>
    <property type="match status" value="2"/>
</dbReference>
<keyword evidence="1 2" id="KW-0129">CBS domain</keyword>
<proteinExistence type="predicted"/>
<dbReference type="PROSITE" id="PS51371">
    <property type="entry name" value="CBS"/>
    <property type="match status" value="1"/>
</dbReference>
<dbReference type="InterPro" id="IPR000644">
    <property type="entry name" value="CBS_dom"/>
</dbReference>
<organism evidence="4 5">
    <name type="scientific">Scopulibacillus daqui</name>
    <dbReference type="NCBI Taxonomy" id="1469162"/>
    <lineage>
        <taxon>Bacteria</taxon>
        <taxon>Bacillati</taxon>
        <taxon>Bacillota</taxon>
        <taxon>Bacilli</taxon>
        <taxon>Bacillales</taxon>
        <taxon>Sporolactobacillaceae</taxon>
        <taxon>Scopulibacillus</taxon>
    </lineage>
</organism>
<dbReference type="NCBIfam" id="NF041630">
    <property type="entry name" value="CBS_CbpB"/>
    <property type="match status" value="1"/>
</dbReference>
<dbReference type="Gene3D" id="3.10.580.10">
    <property type="entry name" value="CBS-domain"/>
    <property type="match status" value="1"/>
</dbReference>
<evidence type="ECO:0000313" key="5">
    <source>
        <dbReference type="Proteomes" id="UP000808914"/>
    </source>
</evidence>
<evidence type="ECO:0000256" key="2">
    <source>
        <dbReference type="PROSITE-ProRule" id="PRU00703"/>
    </source>
</evidence>
<evidence type="ECO:0000313" key="4">
    <source>
        <dbReference type="EMBL" id="MBM7645703.1"/>
    </source>
</evidence>
<accession>A0ABS2Q073</accession>
<dbReference type="RefSeq" id="WP_205003623.1">
    <property type="nucleotide sequence ID" value="NZ_JAFBER010000011.1"/>
</dbReference>
<keyword evidence="5" id="KW-1185">Reference proteome</keyword>
<evidence type="ECO:0000259" key="3">
    <source>
        <dbReference type="PROSITE" id="PS51371"/>
    </source>
</evidence>
<name>A0ABS2Q073_9BACL</name>
<evidence type="ECO:0000256" key="1">
    <source>
        <dbReference type="ARBA" id="ARBA00023122"/>
    </source>
</evidence>
<protein>
    <submittedName>
        <fullName evidence="4">Transcriptional regulator</fullName>
    </submittedName>
</protein>
<dbReference type="InterPro" id="IPR048125">
    <property type="entry name" value="CBS_CbpB"/>
</dbReference>
<dbReference type="EMBL" id="JAFBER010000011">
    <property type="protein sequence ID" value="MBM7645703.1"/>
    <property type="molecule type" value="Genomic_DNA"/>
</dbReference>
<reference evidence="4 5" key="1">
    <citation type="submission" date="2021-01" db="EMBL/GenBank/DDBJ databases">
        <title>Genomic Encyclopedia of Type Strains, Phase IV (KMG-IV): sequencing the most valuable type-strain genomes for metagenomic binning, comparative biology and taxonomic classification.</title>
        <authorList>
            <person name="Goeker M."/>
        </authorList>
    </citation>
    <scope>NUCLEOTIDE SEQUENCE [LARGE SCALE GENOMIC DNA]</scope>
    <source>
        <strain evidence="4 5">DSM 28236</strain>
    </source>
</reference>
<dbReference type="CDD" id="cd04643">
    <property type="entry name" value="CBS_pair_bac"/>
    <property type="match status" value="1"/>
</dbReference>
<sequence length="153" mass="17399">MKKLTIEDVLNKDIMDLIIPSDQVAHVQVDNPLEHALLVLVKTGYSAIPVLDASYKLRGIVSKTLILDFILGIERIEFEKLSDHRVSEVMKTSMPILKTDDPFIEAVKLSINETFLCVEDENHIFQGILPRSALLKFLNHYLRDKNTKKSVSL</sequence>
<dbReference type="SUPFAM" id="SSF54631">
    <property type="entry name" value="CBS-domain pair"/>
    <property type="match status" value="1"/>
</dbReference>